<dbReference type="PANTHER" id="PTHR30408">
    <property type="entry name" value="TYPE-1 RESTRICTION ENZYME ECOKI SPECIFICITY PROTEIN"/>
    <property type="match status" value="1"/>
</dbReference>
<proteinExistence type="inferred from homology"/>
<keyword evidence="2" id="KW-0680">Restriction system</keyword>
<sequence>MYIRITDITEDGGFSPDKLASVNAEYSDAYFLSDGDIVLARTGASVGKSYRYKTTDGPLVFAGFLIRVKPDGTKLLPGYVASYLKTGSYWRWVQLNSMRSGQPGINGNEYAKLPLPLPPLPEQSAIATALSDVDALLSSLDALIAKKRDIRQAVMQQLLTGKTRLPGFEGEWTVKRLDQLANIRSGGTPSTTVSRFWDGGIPWCTPTDITRLGGGKYLLDTSRQITSEGLSNSSAELIPANSVVMTSRATIGECAINLKPVTTNQGFKNFVPFEDTDVNFLYYLLQTQKQGFMQLCAGSTFLEIGKTQLAAYKVHLPSTKAEQTAIAQVLSDMDVELAALEARRDKTRLLKQGMMQELLTGKTRLV</sequence>
<keyword evidence="3" id="KW-0238">DNA-binding</keyword>
<comment type="caution">
    <text evidence="5">The sequence shown here is derived from an EMBL/GenBank/DDBJ whole genome shotgun (WGS) entry which is preliminary data.</text>
</comment>
<evidence type="ECO:0000259" key="4">
    <source>
        <dbReference type="Pfam" id="PF01420"/>
    </source>
</evidence>
<dbReference type="Pfam" id="PF01420">
    <property type="entry name" value="Methylase_S"/>
    <property type="match status" value="2"/>
</dbReference>
<dbReference type="InterPro" id="IPR000055">
    <property type="entry name" value="Restrct_endonuc_typeI_TRD"/>
</dbReference>
<accession>A0ABD7LKU0</accession>
<name>A0ABD7LKU0_9BURK</name>
<reference evidence="5 6" key="1">
    <citation type="submission" date="2016-04" db="EMBL/GenBank/DDBJ databases">
        <authorList>
            <person name="Peeters C."/>
        </authorList>
    </citation>
    <scope>NUCLEOTIDE SEQUENCE [LARGE SCALE GENOMIC DNA]</scope>
    <source>
        <strain evidence="5">LMG 29311</strain>
    </source>
</reference>
<dbReference type="CDD" id="cd17521">
    <property type="entry name" value="RMtype1_S_Sau13435ORF2165P_TRD2-CR2_like"/>
    <property type="match status" value="1"/>
</dbReference>
<feature type="domain" description="Type I restriction modification DNA specificity" evidence="4">
    <location>
        <begin position="171"/>
        <end position="343"/>
    </location>
</feature>
<dbReference type="Gene3D" id="1.10.287.1120">
    <property type="entry name" value="Bipartite methylase S protein"/>
    <property type="match status" value="1"/>
</dbReference>
<comment type="similarity">
    <text evidence="1">Belongs to the type-I restriction system S methylase family.</text>
</comment>
<dbReference type="EMBL" id="FKJW01000003">
    <property type="protein sequence ID" value="SAK23228.1"/>
    <property type="molecule type" value="Genomic_DNA"/>
</dbReference>
<dbReference type="InterPro" id="IPR044946">
    <property type="entry name" value="Restrct_endonuc_typeI_TRD_sf"/>
</dbReference>
<dbReference type="Gene3D" id="3.90.220.20">
    <property type="entry name" value="DNA methylase specificity domains"/>
    <property type="match status" value="2"/>
</dbReference>
<evidence type="ECO:0000313" key="5">
    <source>
        <dbReference type="EMBL" id="SAK23228.1"/>
    </source>
</evidence>
<dbReference type="GO" id="GO:0003677">
    <property type="term" value="F:DNA binding"/>
    <property type="evidence" value="ECO:0007669"/>
    <property type="project" value="UniProtKB-KW"/>
</dbReference>
<evidence type="ECO:0000313" key="6">
    <source>
        <dbReference type="Proteomes" id="UP000196218"/>
    </source>
</evidence>
<feature type="domain" description="Type I restriction modification DNA specificity" evidence="4">
    <location>
        <begin position="2"/>
        <end position="136"/>
    </location>
</feature>
<evidence type="ECO:0000256" key="3">
    <source>
        <dbReference type="ARBA" id="ARBA00023125"/>
    </source>
</evidence>
<dbReference type="Proteomes" id="UP000196218">
    <property type="component" value="Unassembled WGS sequence"/>
</dbReference>
<dbReference type="InterPro" id="IPR052021">
    <property type="entry name" value="Type-I_RS_S_subunit"/>
</dbReference>
<dbReference type="PANTHER" id="PTHR30408:SF12">
    <property type="entry name" value="TYPE I RESTRICTION ENZYME MJAVIII SPECIFICITY SUBUNIT"/>
    <property type="match status" value="1"/>
</dbReference>
<dbReference type="RefSeq" id="WP_176034112.1">
    <property type="nucleotide sequence ID" value="NZ_FKJV01000001.1"/>
</dbReference>
<dbReference type="SUPFAM" id="SSF116734">
    <property type="entry name" value="DNA methylase specificity domain"/>
    <property type="match status" value="2"/>
</dbReference>
<gene>
    <name evidence="5" type="ORF">UA18_03177</name>
</gene>
<dbReference type="CDD" id="cd17273">
    <property type="entry name" value="RMtype1_S_EcoJA69PI-TRD1-CR1_like"/>
    <property type="match status" value="1"/>
</dbReference>
<evidence type="ECO:0000256" key="2">
    <source>
        <dbReference type="ARBA" id="ARBA00022747"/>
    </source>
</evidence>
<organism evidence="5 6">
    <name type="scientific">Burkholderia multivorans</name>
    <dbReference type="NCBI Taxonomy" id="87883"/>
    <lineage>
        <taxon>Bacteria</taxon>
        <taxon>Pseudomonadati</taxon>
        <taxon>Pseudomonadota</taxon>
        <taxon>Betaproteobacteria</taxon>
        <taxon>Burkholderiales</taxon>
        <taxon>Burkholderiaceae</taxon>
        <taxon>Burkholderia</taxon>
        <taxon>Burkholderia cepacia complex</taxon>
    </lineage>
</organism>
<protein>
    <submittedName>
        <fullName evidence="5">Type I restriction enzyme specificity protein</fullName>
    </submittedName>
</protein>
<dbReference type="GO" id="GO:0009307">
    <property type="term" value="P:DNA restriction-modification system"/>
    <property type="evidence" value="ECO:0007669"/>
    <property type="project" value="UniProtKB-KW"/>
</dbReference>
<evidence type="ECO:0000256" key="1">
    <source>
        <dbReference type="ARBA" id="ARBA00010923"/>
    </source>
</evidence>
<dbReference type="AlphaFoldDB" id="A0ABD7LKU0"/>